<feature type="transmembrane region" description="Helical" evidence="1">
    <location>
        <begin position="82"/>
        <end position="103"/>
    </location>
</feature>
<dbReference type="Proteomes" id="UP000288805">
    <property type="component" value="Unassembled WGS sequence"/>
</dbReference>
<dbReference type="InterPro" id="IPR036259">
    <property type="entry name" value="MFS_trans_sf"/>
</dbReference>
<evidence type="ECO:0000256" key="1">
    <source>
        <dbReference type="SAM" id="Phobius"/>
    </source>
</evidence>
<keyword evidence="1" id="KW-0472">Membrane</keyword>
<comment type="caution">
    <text evidence="2">The sequence shown here is derived from an EMBL/GenBank/DDBJ whole genome shotgun (WGS) entry which is preliminary data.</text>
</comment>
<keyword evidence="1" id="KW-1133">Transmembrane helix</keyword>
<gene>
    <name evidence="2" type="ORF">CK203_083069</name>
</gene>
<evidence type="ECO:0000313" key="2">
    <source>
        <dbReference type="EMBL" id="RVW44543.1"/>
    </source>
</evidence>
<keyword evidence="1" id="KW-0812">Transmembrane</keyword>
<protein>
    <submittedName>
        <fullName evidence="2">Uncharacterized protein</fullName>
    </submittedName>
</protein>
<dbReference type="AlphaFoldDB" id="A0A438E9X5"/>
<dbReference type="Gene3D" id="1.20.1250.20">
    <property type="entry name" value="MFS general substrate transporter like domains"/>
    <property type="match status" value="1"/>
</dbReference>
<proteinExistence type="predicted"/>
<organism evidence="2 3">
    <name type="scientific">Vitis vinifera</name>
    <name type="common">Grape</name>
    <dbReference type="NCBI Taxonomy" id="29760"/>
    <lineage>
        <taxon>Eukaryota</taxon>
        <taxon>Viridiplantae</taxon>
        <taxon>Streptophyta</taxon>
        <taxon>Embryophyta</taxon>
        <taxon>Tracheophyta</taxon>
        <taxon>Spermatophyta</taxon>
        <taxon>Magnoliopsida</taxon>
        <taxon>eudicotyledons</taxon>
        <taxon>Gunneridae</taxon>
        <taxon>Pentapetalae</taxon>
        <taxon>rosids</taxon>
        <taxon>Vitales</taxon>
        <taxon>Vitaceae</taxon>
        <taxon>Viteae</taxon>
        <taxon>Vitis</taxon>
    </lineage>
</organism>
<dbReference type="EMBL" id="QGNW01001350">
    <property type="protein sequence ID" value="RVW44543.1"/>
    <property type="molecule type" value="Genomic_DNA"/>
</dbReference>
<evidence type="ECO:0000313" key="3">
    <source>
        <dbReference type="Proteomes" id="UP000288805"/>
    </source>
</evidence>
<sequence length="300" mass="34181">MKYWKVWISRLIEWFRYYFFFSKAVLLISDLHPEFTYYQQLCRYRDCFQCDEILHKLLILSYLYELLLQRRWSDGRQKQGGLLVRIGVGMVSSVLCCCAAWLVEVRRLKLAEDGLEDFFCVEVADQSMESYGEPFTKGILTPGIYASTATSPTGTCMGRVKQFASTHPQLPMMDIRIQLPHLTPVMVPNPPLSLDSIKRLGVSLVDAPKLLKFMVAFETCVRNLSAGDGVAFLFVFLRDSLYHCQKPTGGSTITSKRHLPFPLLTANQFYNNPRDQLILLPHIFHSSGAPLSFSLSLSVS</sequence>
<name>A0A438E9X5_VITVI</name>
<accession>A0A438E9X5</accession>
<reference evidence="2 3" key="1">
    <citation type="journal article" date="2018" name="PLoS Genet.">
        <title>Population sequencing reveals clonal diversity and ancestral inbreeding in the grapevine cultivar Chardonnay.</title>
        <authorList>
            <person name="Roach M.J."/>
            <person name="Johnson D.L."/>
            <person name="Bohlmann J."/>
            <person name="van Vuuren H.J."/>
            <person name="Jones S.J."/>
            <person name="Pretorius I.S."/>
            <person name="Schmidt S.A."/>
            <person name="Borneman A.R."/>
        </authorList>
    </citation>
    <scope>NUCLEOTIDE SEQUENCE [LARGE SCALE GENOMIC DNA]</scope>
    <source>
        <strain evidence="3">cv. Chardonnay</strain>
        <tissue evidence="2">Leaf</tissue>
    </source>
</reference>